<dbReference type="Gene3D" id="3.30.70.330">
    <property type="match status" value="1"/>
</dbReference>
<accession>A0A5J4U403</accession>
<keyword evidence="1" id="KW-0694">RNA-binding</keyword>
<dbReference type="InterPro" id="IPR035979">
    <property type="entry name" value="RBD_domain_sf"/>
</dbReference>
<evidence type="ECO:0000313" key="4">
    <source>
        <dbReference type="Proteomes" id="UP000324800"/>
    </source>
</evidence>
<evidence type="ECO:0000313" key="3">
    <source>
        <dbReference type="EMBL" id="KAA6365013.1"/>
    </source>
</evidence>
<feature type="domain" description="RRM" evidence="2">
    <location>
        <begin position="1"/>
        <end position="68"/>
    </location>
</feature>
<evidence type="ECO:0000259" key="2">
    <source>
        <dbReference type="PROSITE" id="PS50102"/>
    </source>
</evidence>
<dbReference type="AlphaFoldDB" id="A0A5J4U403"/>
<evidence type="ECO:0000256" key="1">
    <source>
        <dbReference type="PROSITE-ProRule" id="PRU00176"/>
    </source>
</evidence>
<protein>
    <recommendedName>
        <fullName evidence="2">RRM domain-containing protein</fullName>
    </recommendedName>
</protein>
<gene>
    <name evidence="3" type="ORF">EZS28_039460</name>
</gene>
<dbReference type="InterPro" id="IPR000504">
    <property type="entry name" value="RRM_dom"/>
</dbReference>
<dbReference type="Pfam" id="PF00076">
    <property type="entry name" value="RRM_1"/>
    <property type="match status" value="1"/>
</dbReference>
<name>A0A5J4U403_9EUKA</name>
<dbReference type="PROSITE" id="PS50102">
    <property type="entry name" value="RRM"/>
    <property type="match status" value="1"/>
</dbReference>
<dbReference type="GO" id="GO:0003723">
    <property type="term" value="F:RNA binding"/>
    <property type="evidence" value="ECO:0007669"/>
    <property type="project" value="UniProtKB-UniRule"/>
</dbReference>
<organism evidence="3 4">
    <name type="scientific">Streblomastix strix</name>
    <dbReference type="NCBI Taxonomy" id="222440"/>
    <lineage>
        <taxon>Eukaryota</taxon>
        <taxon>Metamonada</taxon>
        <taxon>Preaxostyla</taxon>
        <taxon>Oxymonadida</taxon>
        <taxon>Streblomastigidae</taxon>
        <taxon>Streblomastix</taxon>
    </lineage>
</organism>
<dbReference type="OrthoDB" id="10062665at2759"/>
<dbReference type="EMBL" id="SNRW01020955">
    <property type="protein sequence ID" value="KAA6365013.1"/>
    <property type="molecule type" value="Genomic_DNA"/>
</dbReference>
<dbReference type="SMART" id="SM00360">
    <property type="entry name" value="RRM"/>
    <property type="match status" value="1"/>
</dbReference>
<dbReference type="InterPro" id="IPR012677">
    <property type="entry name" value="Nucleotide-bd_a/b_plait_sf"/>
</dbReference>
<comment type="caution">
    <text evidence="3">The sequence shown here is derived from an EMBL/GenBank/DDBJ whole genome shotgun (WGS) entry which is preliminary data.</text>
</comment>
<dbReference type="SUPFAM" id="SSF54928">
    <property type="entry name" value="RNA-binding domain, RBD"/>
    <property type="match status" value="1"/>
</dbReference>
<reference evidence="3 4" key="1">
    <citation type="submission" date="2019-03" db="EMBL/GenBank/DDBJ databases">
        <title>Single cell metagenomics reveals metabolic interactions within the superorganism composed of flagellate Streblomastix strix and complex community of Bacteroidetes bacteria on its surface.</title>
        <authorList>
            <person name="Treitli S.C."/>
            <person name="Kolisko M."/>
            <person name="Husnik F."/>
            <person name="Keeling P."/>
            <person name="Hampl V."/>
        </authorList>
    </citation>
    <scope>NUCLEOTIDE SEQUENCE [LARGE SCALE GENOMIC DNA]</scope>
    <source>
        <strain evidence="3">ST1C</strain>
    </source>
</reference>
<sequence length="68" mass="7434">MTLRITNLPANVTDVEVRALCEQFGEIQQISVKNGKTTVRFVSAATAARALTLLEGTIQFGQRITIEV</sequence>
<proteinExistence type="predicted"/>
<dbReference type="Proteomes" id="UP000324800">
    <property type="component" value="Unassembled WGS sequence"/>
</dbReference>